<dbReference type="PANTHER" id="PTHR24345">
    <property type="entry name" value="SERINE/THREONINE-PROTEIN KINASE PLK"/>
    <property type="match status" value="1"/>
</dbReference>
<dbReference type="PROSITE" id="PS50078">
    <property type="entry name" value="POLO_BOX"/>
    <property type="match status" value="2"/>
</dbReference>
<dbReference type="InterPro" id="IPR036947">
    <property type="entry name" value="POLO_box_dom_sf"/>
</dbReference>
<dbReference type="PANTHER" id="PTHR24345:SF93">
    <property type="entry name" value="SERINE_THREONINE-PROTEIN KINASE PLK1"/>
    <property type="match status" value="1"/>
</dbReference>
<evidence type="ECO:0000256" key="12">
    <source>
        <dbReference type="PROSITE-ProRule" id="PRU10141"/>
    </source>
</evidence>
<keyword evidence="18" id="KW-1185">Reference proteome</keyword>
<comment type="catalytic activity">
    <reaction evidence="10 13">
        <text>L-threonyl-[protein] + ATP = O-phospho-L-threonyl-[protein] + ADP + H(+)</text>
        <dbReference type="Rhea" id="RHEA:46608"/>
        <dbReference type="Rhea" id="RHEA-COMP:11060"/>
        <dbReference type="Rhea" id="RHEA-COMP:11605"/>
        <dbReference type="ChEBI" id="CHEBI:15378"/>
        <dbReference type="ChEBI" id="CHEBI:30013"/>
        <dbReference type="ChEBI" id="CHEBI:30616"/>
        <dbReference type="ChEBI" id="CHEBI:61977"/>
        <dbReference type="ChEBI" id="CHEBI:456216"/>
        <dbReference type="EC" id="2.7.11.21"/>
    </reaction>
</comment>
<evidence type="ECO:0000256" key="11">
    <source>
        <dbReference type="ARBA" id="ARBA00048347"/>
    </source>
</evidence>
<dbReference type="EC" id="2.7.11.21" evidence="13"/>
<keyword evidence="5" id="KW-0677">Repeat</keyword>
<dbReference type="SUPFAM" id="SSF56112">
    <property type="entry name" value="Protein kinase-like (PK-like)"/>
    <property type="match status" value="1"/>
</dbReference>
<dbReference type="Gene3D" id="3.30.200.20">
    <property type="entry name" value="Phosphorylase Kinase, domain 1"/>
    <property type="match status" value="1"/>
</dbReference>
<evidence type="ECO:0000313" key="17">
    <source>
        <dbReference type="EMBL" id="KAL3312000.1"/>
    </source>
</evidence>
<dbReference type="Proteomes" id="UP001626550">
    <property type="component" value="Unassembled WGS sequence"/>
</dbReference>
<dbReference type="GO" id="GO:0004674">
    <property type="term" value="F:protein serine/threonine kinase activity"/>
    <property type="evidence" value="ECO:0007669"/>
    <property type="project" value="UniProtKB-KW"/>
</dbReference>
<dbReference type="InterPro" id="IPR033695">
    <property type="entry name" value="POLO_box_2"/>
</dbReference>
<dbReference type="Gene3D" id="1.10.510.10">
    <property type="entry name" value="Transferase(Phosphotransferase) domain 1"/>
    <property type="match status" value="1"/>
</dbReference>
<evidence type="ECO:0000256" key="14">
    <source>
        <dbReference type="SAM" id="MobiDB-lite"/>
    </source>
</evidence>
<comment type="catalytic activity">
    <reaction evidence="11">
        <text>L-seryl-[protein] + ATP = O-phospho-L-seryl-[protein] + ADP + H(+)</text>
        <dbReference type="Rhea" id="RHEA:17989"/>
        <dbReference type="Rhea" id="RHEA-COMP:9863"/>
        <dbReference type="Rhea" id="RHEA-COMP:11604"/>
        <dbReference type="ChEBI" id="CHEBI:15378"/>
        <dbReference type="ChEBI" id="CHEBI:29999"/>
        <dbReference type="ChEBI" id="CHEBI:30616"/>
        <dbReference type="ChEBI" id="CHEBI:83421"/>
        <dbReference type="ChEBI" id="CHEBI:456216"/>
        <dbReference type="EC" id="2.7.11.21"/>
    </reaction>
</comment>
<dbReference type="InterPro" id="IPR011009">
    <property type="entry name" value="Kinase-like_dom_sf"/>
</dbReference>
<dbReference type="FunFam" id="3.30.1120.30:FF:000001">
    <property type="entry name" value="Serine/threonine-protein kinase PLK"/>
    <property type="match status" value="1"/>
</dbReference>
<comment type="caution">
    <text evidence="17">The sequence shown here is derived from an EMBL/GenBank/DDBJ whole genome shotgun (WGS) entry which is preliminary data.</text>
</comment>
<dbReference type="FunFam" id="3.30.200.20:FF:000091">
    <property type="entry name" value="Serine/threonine-protein kinase PLK"/>
    <property type="match status" value="1"/>
</dbReference>
<evidence type="ECO:0000256" key="3">
    <source>
        <dbReference type="ARBA" id="ARBA00022527"/>
    </source>
</evidence>
<feature type="domain" description="POLO box" evidence="16">
    <location>
        <begin position="478"/>
        <end position="560"/>
    </location>
</feature>
<keyword evidence="4 13" id="KW-0808">Transferase</keyword>
<dbReference type="CDD" id="cd13117">
    <property type="entry name" value="POLO_box_2"/>
    <property type="match status" value="1"/>
</dbReference>
<evidence type="ECO:0000259" key="15">
    <source>
        <dbReference type="PROSITE" id="PS50011"/>
    </source>
</evidence>
<proteinExistence type="inferred from homology"/>
<gene>
    <name evidence="17" type="primary">PLK1</name>
    <name evidence="17" type="ORF">Ciccas_009411</name>
</gene>
<evidence type="ECO:0000256" key="4">
    <source>
        <dbReference type="ARBA" id="ARBA00022679"/>
    </source>
</evidence>
<dbReference type="PROSITE" id="PS00108">
    <property type="entry name" value="PROTEIN_KINASE_ST"/>
    <property type="match status" value="1"/>
</dbReference>
<evidence type="ECO:0000256" key="1">
    <source>
        <dbReference type="ARBA" id="ARBA00004300"/>
    </source>
</evidence>
<keyword evidence="9" id="KW-0206">Cytoskeleton</keyword>
<reference evidence="17 18" key="1">
    <citation type="submission" date="2024-11" db="EMBL/GenBank/DDBJ databases">
        <title>Adaptive evolution of stress response genes in parasites aligns with host niche diversity.</title>
        <authorList>
            <person name="Hahn C."/>
            <person name="Resl P."/>
        </authorList>
    </citation>
    <scope>NUCLEOTIDE SEQUENCE [LARGE SCALE GENOMIC DNA]</scope>
    <source>
        <strain evidence="17">EGGRZ-B1_66</strain>
        <tissue evidence="17">Body</tissue>
    </source>
</reference>
<feature type="domain" description="POLO box" evidence="16">
    <location>
        <begin position="378"/>
        <end position="456"/>
    </location>
</feature>
<comment type="subcellular location">
    <subcellularLocation>
        <location evidence="1">Cytoplasm</location>
        <location evidence="1">Cytoskeleton</location>
        <location evidence="1">Microtubule organizing center</location>
        <location evidence="1">Centrosome</location>
    </subcellularLocation>
</comment>
<name>A0ABD2PX38_9PLAT</name>
<dbReference type="EMBL" id="JBJKFK010001918">
    <property type="protein sequence ID" value="KAL3312000.1"/>
    <property type="molecule type" value="Genomic_DNA"/>
</dbReference>
<evidence type="ECO:0000256" key="13">
    <source>
        <dbReference type="RuleBase" id="RU361162"/>
    </source>
</evidence>
<dbReference type="CDD" id="cd14099">
    <property type="entry name" value="STKc_PLK"/>
    <property type="match status" value="1"/>
</dbReference>
<keyword evidence="3 13" id="KW-0723">Serine/threonine-protein kinase</keyword>
<feature type="compositionally biased region" description="Polar residues" evidence="14">
    <location>
        <begin position="307"/>
        <end position="323"/>
    </location>
</feature>
<evidence type="ECO:0000313" key="18">
    <source>
        <dbReference type="Proteomes" id="UP001626550"/>
    </source>
</evidence>
<keyword evidence="8 12" id="KW-0067">ATP-binding</keyword>
<dbReference type="PROSITE" id="PS50011">
    <property type="entry name" value="PROTEIN_KINASE_DOM"/>
    <property type="match status" value="1"/>
</dbReference>
<dbReference type="InterPro" id="IPR000959">
    <property type="entry name" value="POLO_box_dom"/>
</dbReference>
<dbReference type="GO" id="GO:0005524">
    <property type="term" value="F:ATP binding"/>
    <property type="evidence" value="ECO:0007669"/>
    <property type="project" value="UniProtKB-UniRule"/>
</dbReference>
<dbReference type="PROSITE" id="PS00107">
    <property type="entry name" value="PROTEIN_KINASE_ATP"/>
    <property type="match status" value="1"/>
</dbReference>
<keyword evidence="7 13" id="KW-0418">Kinase</keyword>
<dbReference type="Gene3D" id="3.30.1120.30">
    <property type="entry name" value="POLO box domain"/>
    <property type="match status" value="2"/>
</dbReference>
<evidence type="ECO:0000256" key="9">
    <source>
        <dbReference type="ARBA" id="ARBA00023212"/>
    </source>
</evidence>
<dbReference type="SMART" id="SM00220">
    <property type="entry name" value="S_TKc"/>
    <property type="match status" value="1"/>
</dbReference>
<keyword evidence="2" id="KW-0963">Cytoplasm</keyword>
<dbReference type="InterPro" id="IPR000719">
    <property type="entry name" value="Prot_kinase_dom"/>
</dbReference>
<evidence type="ECO:0000256" key="7">
    <source>
        <dbReference type="ARBA" id="ARBA00022777"/>
    </source>
</evidence>
<dbReference type="FunFam" id="1.10.510.10:FF:000571">
    <property type="entry name" value="Maternal embryonic leucine zipper kinase"/>
    <property type="match status" value="1"/>
</dbReference>
<dbReference type="Pfam" id="PF00659">
    <property type="entry name" value="POLO_box"/>
    <property type="match status" value="2"/>
</dbReference>
<evidence type="ECO:0000256" key="10">
    <source>
        <dbReference type="ARBA" id="ARBA00047802"/>
    </source>
</evidence>
<dbReference type="AlphaFoldDB" id="A0ABD2PX38"/>
<feature type="domain" description="Protein kinase" evidence="15">
    <location>
        <begin position="26"/>
        <end position="277"/>
    </location>
</feature>
<dbReference type="Pfam" id="PF00069">
    <property type="entry name" value="Pkinase"/>
    <property type="match status" value="1"/>
</dbReference>
<dbReference type="InterPro" id="IPR017441">
    <property type="entry name" value="Protein_kinase_ATP_BS"/>
</dbReference>
<dbReference type="CDD" id="cd13118">
    <property type="entry name" value="POLO_box_1"/>
    <property type="match status" value="1"/>
</dbReference>
<dbReference type="SUPFAM" id="SSF82615">
    <property type="entry name" value="Polo-box domain"/>
    <property type="match status" value="2"/>
</dbReference>
<dbReference type="GO" id="GO:0005813">
    <property type="term" value="C:centrosome"/>
    <property type="evidence" value="ECO:0007669"/>
    <property type="project" value="UniProtKB-SubCell"/>
</dbReference>
<dbReference type="InterPro" id="IPR008271">
    <property type="entry name" value="Ser/Thr_kinase_AS"/>
</dbReference>
<comment type="similarity">
    <text evidence="13">Belongs to the protein kinase superfamily. Ser/Thr protein kinase family. CDC5/Polo subfamily.</text>
</comment>
<keyword evidence="6 12" id="KW-0547">Nucleotide-binding</keyword>
<evidence type="ECO:0000259" key="16">
    <source>
        <dbReference type="PROSITE" id="PS50078"/>
    </source>
</evidence>
<evidence type="ECO:0000256" key="2">
    <source>
        <dbReference type="ARBA" id="ARBA00022490"/>
    </source>
</evidence>
<evidence type="ECO:0000256" key="6">
    <source>
        <dbReference type="ARBA" id="ARBA00022741"/>
    </source>
</evidence>
<feature type="region of interest" description="Disordered" evidence="14">
    <location>
        <begin position="300"/>
        <end position="327"/>
    </location>
</feature>
<accession>A0ABD2PX38</accession>
<feature type="binding site" evidence="12">
    <location>
        <position position="55"/>
    </location>
    <ligand>
        <name>ATP</name>
        <dbReference type="ChEBI" id="CHEBI:30616"/>
    </ligand>
</feature>
<sequence length="578" mass="66685">MDNRSKDRPKPEPPLTIINHITNTTYQRREYLGRGGFARCWEVFDKNQQKMFAGKVVDKSSLVRASQKQKMKQEIMIHRDLSHDNIVQFHATFEDDKFIYIIIELCSRRSLMELHKRRKTVTEPEARYFSKQIATGCKYLHDRNVIHRDLKLANLFLNEDLVVKIGDFGLATLVKQDEKKETLCGTPNYIAPEILLKSGHSYEVDSWSLGCILYTLLVGRPPFETKDLEKTYQLIKSNQYRMPPNLGYDAAKVIKALLSGEPSKRPTMQQFLNSDFLRSFTPTSLPISCLTTTPRFDHVPMDRSMRTPLNPNNRLEQGAQVSSGGELAKEGPAQNYLENFAKIEHMLVGFSNESKVLSDAHSYQMDNAERPESCPIYWVSRWVDYSDKYGMGYELCDNSYGVLFNDVTRLLQTADGDNLQYINTASKEELYTISSYPATLKKKVDLLINFKNYMQENLCKAGENVLRKECDAMARLPFLVAWMRTGSAILLYLSNGTLQMNFFSDHVKIILCPLMKAVSVINEQQKFRTYDISQLLNSGYSSDMHRRIKYCLETMGQLKTNENMFRQPNNENRKKVHS</sequence>
<evidence type="ECO:0000256" key="8">
    <source>
        <dbReference type="ARBA" id="ARBA00022840"/>
    </source>
</evidence>
<dbReference type="InterPro" id="IPR033701">
    <property type="entry name" value="POLO_box_1"/>
</dbReference>
<protein>
    <recommendedName>
        <fullName evidence="13">Serine/threonine-protein kinase PLK</fullName>
        <ecNumber evidence="13">2.7.11.21</ecNumber>
    </recommendedName>
    <alternativeName>
        <fullName evidence="13">Polo-like kinase</fullName>
    </alternativeName>
</protein>
<evidence type="ECO:0000256" key="5">
    <source>
        <dbReference type="ARBA" id="ARBA00022737"/>
    </source>
</evidence>
<organism evidence="17 18">
    <name type="scientific">Cichlidogyrus casuarinus</name>
    <dbReference type="NCBI Taxonomy" id="1844966"/>
    <lineage>
        <taxon>Eukaryota</taxon>
        <taxon>Metazoa</taxon>
        <taxon>Spiralia</taxon>
        <taxon>Lophotrochozoa</taxon>
        <taxon>Platyhelminthes</taxon>
        <taxon>Monogenea</taxon>
        <taxon>Monopisthocotylea</taxon>
        <taxon>Dactylogyridea</taxon>
        <taxon>Ancyrocephalidae</taxon>
        <taxon>Cichlidogyrus</taxon>
    </lineage>
</organism>